<dbReference type="KEGG" id="pchi:PC41400_18435"/>
<feature type="domain" description="DinB-like" evidence="1">
    <location>
        <begin position="8"/>
        <end position="55"/>
    </location>
</feature>
<dbReference type="InterPro" id="IPR024775">
    <property type="entry name" value="DinB-like"/>
</dbReference>
<name>A0A410WZB8_9BACL</name>
<dbReference type="OrthoDB" id="9793216at2"/>
<dbReference type="Proteomes" id="UP000288943">
    <property type="component" value="Chromosome"/>
</dbReference>
<evidence type="ECO:0000259" key="1">
    <source>
        <dbReference type="Pfam" id="PF12867"/>
    </source>
</evidence>
<evidence type="ECO:0000313" key="2">
    <source>
        <dbReference type="EMBL" id="QAV19531.1"/>
    </source>
</evidence>
<dbReference type="RefSeq" id="WP_084706513.1">
    <property type="nucleotide sequence ID" value="NZ_CP026520.1"/>
</dbReference>
<dbReference type="AlphaFoldDB" id="A0A410WZB8"/>
<proteinExistence type="predicted"/>
<gene>
    <name evidence="2" type="ORF">PC41400_18435</name>
</gene>
<accession>A0A410WZB8</accession>
<dbReference type="Pfam" id="PF12867">
    <property type="entry name" value="DinB_2"/>
    <property type="match status" value="1"/>
</dbReference>
<protein>
    <submittedName>
        <fullName evidence="2">DinB family protein</fullName>
    </submittedName>
</protein>
<dbReference type="Gene3D" id="1.20.120.450">
    <property type="entry name" value="dinb family like domain"/>
    <property type="match status" value="1"/>
</dbReference>
<organism evidence="2 3">
    <name type="scientific">Paenibacillus chitinolyticus</name>
    <dbReference type="NCBI Taxonomy" id="79263"/>
    <lineage>
        <taxon>Bacteria</taxon>
        <taxon>Bacillati</taxon>
        <taxon>Bacillota</taxon>
        <taxon>Bacilli</taxon>
        <taxon>Bacillales</taxon>
        <taxon>Paenibacillaceae</taxon>
        <taxon>Paenibacillus</taxon>
    </lineage>
</organism>
<dbReference type="GeneID" id="95376773"/>
<evidence type="ECO:0000313" key="3">
    <source>
        <dbReference type="Proteomes" id="UP000288943"/>
    </source>
</evidence>
<reference evidence="2 3" key="1">
    <citation type="submission" date="2018-01" db="EMBL/GenBank/DDBJ databases">
        <title>The whole genome sequencing and assembly of Paenibacillus chitinolyticus KCCM 41400 strain.</title>
        <authorList>
            <person name="Kim J.-Y."/>
            <person name="Park M.-K."/>
            <person name="Lee Y.-J."/>
            <person name="Yi H."/>
            <person name="Bahn Y.-S."/>
            <person name="Kim J.F."/>
            <person name="Lee D.-W."/>
        </authorList>
    </citation>
    <scope>NUCLEOTIDE SEQUENCE [LARGE SCALE GENOMIC DNA]</scope>
    <source>
        <strain evidence="2 3">KCCM 41400</strain>
    </source>
</reference>
<sequence length="56" mass="6553">MQALIEEYSRGYKLLREAVEGLTDKEFRFKPALDKWSIHQILIHIADSELVATQHL</sequence>
<dbReference type="EMBL" id="CP026520">
    <property type="protein sequence ID" value="QAV19531.1"/>
    <property type="molecule type" value="Genomic_DNA"/>
</dbReference>
<dbReference type="InterPro" id="IPR034660">
    <property type="entry name" value="DinB/YfiT-like"/>
</dbReference>
<dbReference type="SUPFAM" id="SSF109854">
    <property type="entry name" value="DinB/YfiT-like putative metalloenzymes"/>
    <property type="match status" value="1"/>
</dbReference>